<dbReference type="AlphaFoldDB" id="A0A380TEI8"/>
<organism evidence="1">
    <name type="scientific">metagenome</name>
    <dbReference type="NCBI Taxonomy" id="256318"/>
    <lineage>
        <taxon>unclassified sequences</taxon>
        <taxon>metagenomes</taxon>
    </lineage>
</organism>
<name>A0A380TEI8_9ZZZZ</name>
<dbReference type="EMBL" id="UIDG01000268">
    <property type="protein sequence ID" value="SUS06865.1"/>
    <property type="molecule type" value="Genomic_DNA"/>
</dbReference>
<accession>A0A380TEI8</accession>
<evidence type="ECO:0000313" key="1">
    <source>
        <dbReference type="EMBL" id="SUS06865.1"/>
    </source>
</evidence>
<protein>
    <submittedName>
        <fullName evidence="1">Uncharacterized protein</fullName>
    </submittedName>
</protein>
<dbReference type="EMBL" id="UIDG01000408">
    <property type="protein sequence ID" value="SUS07582.1"/>
    <property type="molecule type" value="Genomic_DNA"/>
</dbReference>
<proteinExistence type="predicted"/>
<gene>
    <name evidence="1" type="ORF">DF3PB_340003</name>
    <name evidence="2" type="ORF">DF3PB_4660002</name>
</gene>
<sequence length="114" mass="12305">MLADSNAAVPRCARLAPAQSPVEMRTPLLCSCQFLRHAFGIELPLVTGGRGGRRLHRNRTTVIATASASDAGSNPDLIMHYDVWIASSLSLLATTGFFEGCARPRTQETPHSKE</sequence>
<evidence type="ECO:0000313" key="2">
    <source>
        <dbReference type="EMBL" id="SUS07582.1"/>
    </source>
</evidence>
<reference evidence="1" key="1">
    <citation type="submission" date="2018-07" db="EMBL/GenBank/DDBJ databases">
        <authorList>
            <person name="Quirk P.G."/>
            <person name="Krulwich T.A."/>
        </authorList>
    </citation>
    <scope>NUCLEOTIDE SEQUENCE</scope>
</reference>